<evidence type="ECO:0000313" key="1">
    <source>
        <dbReference type="EMBL" id="CAB4951560.1"/>
    </source>
</evidence>
<dbReference type="SUPFAM" id="SSF51161">
    <property type="entry name" value="Trimeric LpxA-like enzymes"/>
    <property type="match status" value="1"/>
</dbReference>
<name>A0A6J7K662_9ZZZZ</name>
<dbReference type="AlphaFoldDB" id="A0A6J7K662"/>
<gene>
    <name evidence="1" type="ORF">UFOPK3564_03517</name>
</gene>
<dbReference type="InterPro" id="IPR011004">
    <property type="entry name" value="Trimer_LpxA-like_sf"/>
</dbReference>
<dbReference type="PANTHER" id="PTHR42811">
    <property type="entry name" value="SERINE ACETYLTRANSFERASE"/>
    <property type="match status" value="1"/>
</dbReference>
<dbReference type="EMBL" id="CAFBMK010000348">
    <property type="protein sequence ID" value="CAB4951560.1"/>
    <property type="molecule type" value="Genomic_DNA"/>
</dbReference>
<protein>
    <submittedName>
        <fullName evidence="1">Unannotated protein</fullName>
    </submittedName>
</protein>
<proteinExistence type="predicted"/>
<reference evidence="1" key="1">
    <citation type="submission" date="2020-05" db="EMBL/GenBank/DDBJ databases">
        <authorList>
            <person name="Chiriac C."/>
            <person name="Salcher M."/>
            <person name="Ghai R."/>
            <person name="Kavagutti S V."/>
        </authorList>
    </citation>
    <scope>NUCLEOTIDE SEQUENCE</scope>
</reference>
<accession>A0A6J7K662</accession>
<sequence>MTTDRRSTLELLRADFAASPSWWSRTTLTIFRFGGWAHARRRRRLPAYVLYRVLDAVWTRAVIGSVIPPDVQAGPGLGLHHGGPGIFLATGTRFGSQVTILHGVTFGMDGVDHAARAVVGDRVFVSTGVVVVGGVRIGDDATLAAGTVVTRDVRAGVTVGGVPAKEIQEGPRYAHRGGDPAGGVAGDG</sequence>
<organism evidence="1">
    <name type="scientific">freshwater metagenome</name>
    <dbReference type="NCBI Taxonomy" id="449393"/>
    <lineage>
        <taxon>unclassified sequences</taxon>
        <taxon>metagenomes</taxon>
        <taxon>ecological metagenomes</taxon>
    </lineage>
</organism>
<dbReference type="InterPro" id="IPR001451">
    <property type="entry name" value="Hexapep"/>
</dbReference>
<dbReference type="Gene3D" id="2.160.10.10">
    <property type="entry name" value="Hexapeptide repeat proteins"/>
    <property type="match status" value="1"/>
</dbReference>
<dbReference type="Pfam" id="PF00132">
    <property type="entry name" value="Hexapep"/>
    <property type="match status" value="1"/>
</dbReference>